<reference evidence="1 2" key="1">
    <citation type="submission" date="2023-07" db="EMBL/GenBank/DDBJ databases">
        <authorList>
            <person name="Lian W.-H."/>
        </authorList>
    </citation>
    <scope>NUCLEOTIDE SEQUENCE [LARGE SCALE GENOMIC DNA]</scope>
    <source>
        <strain evidence="1 2">SYSU DXS3180</strain>
    </source>
</reference>
<name>A0ABV3ZJN6_9BACT</name>
<organism evidence="1 2">
    <name type="scientific">Danxiaibacter flavus</name>
    <dbReference type="NCBI Taxonomy" id="3049108"/>
    <lineage>
        <taxon>Bacteria</taxon>
        <taxon>Pseudomonadati</taxon>
        <taxon>Bacteroidota</taxon>
        <taxon>Chitinophagia</taxon>
        <taxon>Chitinophagales</taxon>
        <taxon>Chitinophagaceae</taxon>
        <taxon>Danxiaibacter</taxon>
    </lineage>
</organism>
<comment type="caution">
    <text evidence="1">The sequence shown here is derived from an EMBL/GenBank/DDBJ whole genome shotgun (WGS) entry which is preliminary data.</text>
</comment>
<dbReference type="Proteomes" id="UP001560573">
    <property type="component" value="Unassembled WGS sequence"/>
</dbReference>
<evidence type="ECO:0008006" key="3">
    <source>
        <dbReference type="Google" id="ProtNLM"/>
    </source>
</evidence>
<sequence>MKLPDISLEHLQTRLFRWASDPDIPMSYIEWELERYLSWVAIPHVTLDKIPLLRARPNDGKKKFHSLNDLSYPPDAQKIRFARANYEQEQVFYAALVSKRHLESRRLDSGQTTAVMEVGADFATRIHEPSALFTVGSWYLSQPVNAYVLPFTSLSFAAYHDFNWLNLLFYNELEKICKGNYERFAYSLSFLNFMSDVFCQQHAKYVHYRISAPFFKALMKLKLPLAASGLIYPSANTNAQGMNIVLPKELVDDGTIQKPYSVIMYIAERQKNKQMIELRPYSFQTRPKENGYFNCKVKVNKKNEDVQSNVAKFNPSTSIK</sequence>
<proteinExistence type="predicted"/>
<keyword evidence="2" id="KW-1185">Reference proteome</keyword>
<accession>A0ABV3ZJN6</accession>
<dbReference type="RefSeq" id="WP_369330718.1">
    <property type="nucleotide sequence ID" value="NZ_JAULBC010000006.1"/>
</dbReference>
<evidence type="ECO:0000313" key="2">
    <source>
        <dbReference type="Proteomes" id="UP001560573"/>
    </source>
</evidence>
<protein>
    <recommendedName>
        <fullName evidence="3">RES domain-containing protein</fullName>
    </recommendedName>
</protein>
<dbReference type="EMBL" id="JAULBC010000006">
    <property type="protein sequence ID" value="MEX6689311.1"/>
    <property type="molecule type" value="Genomic_DNA"/>
</dbReference>
<gene>
    <name evidence="1" type="ORF">QTN47_17510</name>
</gene>
<evidence type="ECO:0000313" key="1">
    <source>
        <dbReference type="EMBL" id="MEX6689311.1"/>
    </source>
</evidence>